<organism evidence="5 6">
    <name type="scientific">Aneurinibacillus soli</name>
    <dbReference type="NCBI Taxonomy" id="1500254"/>
    <lineage>
        <taxon>Bacteria</taxon>
        <taxon>Bacillati</taxon>
        <taxon>Bacillota</taxon>
        <taxon>Bacilli</taxon>
        <taxon>Bacillales</taxon>
        <taxon>Paenibacillaceae</taxon>
        <taxon>Aneurinibacillus group</taxon>
        <taxon>Aneurinibacillus</taxon>
    </lineage>
</organism>
<dbReference type="InterPro" id="IPR051948">
    <property type="entry name" value="Hsp70_co-chaperone_J-domain"/>
</dbReference>
<dbReference type="PRINTS" id="PR00625">
    <property type="entry name" value="JDOMAIN"/>
</dbReference>
<keyword evidence="2" id="KW-0346">Stress response</keyword>
<proteinExistence type="predicted"/>
<sequence length="147" mass="17089">MKNYYEILGVSRQASPDEIRKAYRKLAKRYHPDVNGGSSKAEAMFKDVNEAYRTLHDESLRQAYDDRFDGSKKNPNTDFTGSSSSRTESRQSSRADQGFDMEDVGKSFERFFGFNPKTKERVSHDKKADNPFDTTDLFEQFFRVKKK</sequence>
<accession>A0A0U5ATU4</accession>
<evidence type="ECO:0000256" key="3">
    <source>
        <dbReference type="ARBA" id="ARBA00023186"/>
    </source>
</evidence>
<evidence type="ECO:0000313" key="6">
    <source>
        <dbReference type="Proteomes" id="UP000217696"/>
    </source>
</evidence>
<dbReference type="CDD" id="cd06257">
    <property type="entry name" value="DnaJ"/>
    <property type="match status" value="1"/>
</dbReference>
<evidence type="ECO:0000256" key="4">
    <source>
        <dbReference type="SAM" id="MobiDB-lite"/>
    </source>
</evidence>
<dbReference type="SMART" id="SM00271">
    <property type="entry name" value="DnaJ"/>
    <property type="match status" value="1"/>
</dbReference>
<feature type="region of interest" description="Disordered" evidence="4">
    <location>
        <begin position="63"/>
        <end position="102"/>
    </location>
</feature>
<feature type="compositionally biased region" description="Basic and acidic residues" evidence="4">
    <location>
        <begin position="63"/>
        <end position="72"/>
    </location>
</feature>
<evidence type="ECO:0000313" key="5">
    <source>
        <dbReference type="EMBL" id="BAU27189.1"/>
    </source>
</evidence>
<dbReference type="Pfam" id="PF00226">
    <property type="entry name" value="DnaJ"/>
    <property type="match status" value="1"/>
</dbReference>
<name>A0A0U5ATU4_9BACL</name>
<dbReference type="EMBL" id="AP017312">
    <property type="protein sequence ID" value="BAU27189.1"/>
    <property type="molecule type" value="Genomic_DNA"/>
</dbReference>
<dbReference type="PANTHER" id="PTHR44360">
    <property type="entry name" value="DNAJ HOMOLOG SUBFAMILY B MEMBER 9"/>
    <property type="match status" value="1"/>
</dbReference>
<dbReference type="GO" id="GO:0051087">
    <property type="term" value="F:protein-folding chaperone binding"/>
    <property type="evidence" value="ECO:0007669"/>
    <property type="project" value="TreeGrafter"/>
</dbReference>
<dbReference type="OrthoDB" id="9779889at2"/>
<dbReference type="GO" id="GO:0036503">
    <property type="term" value="P:ERAD pathway"/>
    <property type="evidence" value="ECO:0007669"/>
    <property type="project" value="TreeGrafter"/>
</dbReference>
<dbReference type="AlphaFoldDB" id="A0A0U5ATU4"/>
<dbReference type="GO" id="GO:0006260">
    <property type="term" value="P:DNA replication"/>
    <property type="evidence" value="ECO:0007669"/>
    <property type="project" value="UniProtKB-KW"/>
</dbReference>
<gene>
    <name evidence="5" type="primary">dnaJ_2</name>
    <name evidence="5" type="ORF">CB4_01358</name>
</gene>
<dbReference type="SUPFAM" id="SSF46565">
    <property type="entry name" value="Chaperone J-domain"/>
    <property type="match status" value="1"/>
</dbReference>
<dbReference type="InterPro" id="IPR036869">
    <property type="entry name" value="J_dom_sf"/>
</dbReference>
<reference evidence="5 6" key="1">
    <citation type="submission" date="2015-12" db="EMBL/GenBank/DDBJ databases">
        <title>Genome sequence of Aneurinibacillus soli.</title>
        <authorList>
            <person name="Lee J.S."/>
            <person name="Lee K.C."/>
            <person name="Kim K.K."/>
            <person name="Lee B.W."/>
        </authorList>
    </citation>
    <scope>NUCLEOTIDE SEQUENCE [LARGE SCALE GENOMIC DNA]</scope>
    <source>
        <strain evidence="5 6">CB4</strain>
    </source>
</reference>
<dbReference type="Gene3D" id="1.10.287.110">
    <property type="entry name" value="DnaJ domain"/>
    <property type="match status" value="1"/>
</dbReference>
<dbReference type="GO" id="GO:0051787">
    <property type="term" value="F:misfolded protein binding"/>
    <property type="evidence" value="ECO:0007669"/>
    <property type="project" value="TreeGrafter"/>
</dbReference>
<keyword evidence="6" id="KW-1185">Reference proteome</keyword>
<keyword evidence="1" id="KW-0235">DNA replication</keyword>
<protein>
    <submittedName>
        <fullName evidence="5">Chaperone protein DnaJ</fullName>
    </submittedName>
</protein>
<evidence type="ECO:0000256" key="1">
    <source>
        <dbReference type="ARBA" id="ARBA00022705"/>
    </source>
</evidence>
<dbReference type="Proteomes" id="UP000217696">
    <property type="component" value="Chromosome"/>
</dbReference>
<keyword evidence="3" id="KW-0143">Chaperone</keyword>
<evidence type="ECO:0000256" key="2">
    <source>
        <dbReference type="ARBA" id="ARBA00023016"/>
    </source>
</evidence>
<dbReference type="PROSITE" id="PS50076">
    <property type="entry name" value="DNAJ_2"/>
    <property type="match status" value="1"/>
</dbReference>
<dbReference type="RefSeq" id="WP_096464332.1">
    <property type="nucleotide sequence ID" value="NZ_AP017312.1"/>
</dbReference>
<dbReference type="KEGG" id="asoc:CB4_01358"/>
<dbReference type="PANTHER" id="PTHR44360:SF1">
    <property type="entry name" value="DNAJ HOMOLOG SUBFAMILY B MEMBER 9"/>
    <property type="match status" value="1"/>
</dbReference>
<dbReference type="InterPro" id="IPR001623">
    <property type="entry name" value="DnaJ_domain"/>
</dbReference>